<dbReference type="InterPro" id="IPR037185">
    <property type="entry name" value="EmrE-like"/>
</dbReference>
<evidence type="ECO:0000259" key="2">
    <source>
        <dbReference type="Pfam" id="PF00892"/>
    </source>
</evidence>
<name>A0ABD5RKT0_9EURY</name>
<dbReference type="EMBL" id="JBHSQH010000001">
    <property type="protein sequence ID" value="MFC5970920.1"/>
    <property type="molecule type" value="Genomic_DNA"/>
</dbReference>
<dbReference type="Proteomes" id="UP001596099">
    <property type="component" value="Unassembled WGS sequence"/>
</dbReference>
<keyword evidence="1" id="KW-0812">Transmembrane</keyword>
<gene>
    <name evidence="3" type="ORF">ACFPYI_06200</name>
</gene>
<proteinExistence type="predicted"/>
<evidence type="ECO:0000313" key="3">
    <source>
        <dbReference type="EMBL" id="MFC5970920.1"/>
    </source>
</evidence>
<feature type="transmembrane region" description="Helical" evidence="1">
    <location>
        <begin position="64"/>
        <end position="84"/>
    </location>
</feature>
<dbReference type="InterPro" id="IPR000620">
    <property type="entry name" value="EamA_dom"/>
</dbReference>
<evidence type="ECO:0000256" key="1">
    <source>
        <dbReference type="SAM" id="Phobius"/>
    </source>
</evidence>
<protein>
    <submittedName>
        <fullName evidence="3">EamA family transporter</fullName>
    </submittedName>
</protein>
<accession>A0ABD5RKT0</accession>
<dbReference type="Pfam" id="PF00892">
    <property type="entry name" value="EamA"/>
    <property type="match status" value="1"/>
</dbReference>
<evidence type="ECO:0000313" key="4">
    <source>
        <dbReference type="Proteomes" id="UP001596099"/>
    </source>
</evidence>
<feature type="domain" description="EamA" evidence="2">
    <location>
        <begin position="7"/>
        <end position="137"/>
    </location>
</feature>
<reference evidence="3 4" key="1">
    <citation type="journal article" date="2019" name="Int. J. Syst. Evol. Microbiol.">
        <title>The Global Catalogue of Microorganisms (GCM) 10K type strain sequencing project: providing services to taxonomists for standard genome sequencing and annotation.</title>
        <authorList>
            <consortium name="The Broad Institute Genomics Platform"/>
            <consortium name="The Broad Institute Genome Sequencing Center for Infectious Disease"/>
            <person name="Wu L."/>
            <person name="Ma J."/>
        </authorList>
    </citation>
    <scope>NUCLEOTIDE SEQUENCE [LARGE SCALE GENOMIC DNA]</scope>
    <source>
        <strain evidence="3 4">CGMCC 1.12543</strain>
    </source>
</reference>
<keyword evidence="4" id="KW-1185">Reference proteome</keyword>
<sequence length="138" mass="14372">MVDFSNAYTYAVGALLCWGVWGIAAKYSVERLDNMSVLLVTYVVGIGLVLALDPTSPLDVTFDSGLAFSALAGLSMSLGSVMFYRALDLGQLSGVTAIPALYFVVAFVYGVVVLGEPTNPSQIGGIGLACVAVLLLVQ</sequence>
<keyword evidence="1" id="KW-0472">Membrane</keyword>
<feature type="transmembrane region" description="Helical" evidence="1">
    <location>
        <begin position="36"/>
        <end position="52"/>
    </location>
</feature>
<feature type="transmembrane region" description="Helical" evidence="1">
    <location>
        <begin position="96"/>
        <end position="115"/>
    </location>
</feature>
<dbReference type="RefSeq" id="WP_247413836.1">
    <property type="nucleotide sequence ID" value="NZ_JALLGW010000001.1"/>
</dbReference>
<comment type="caution">
    <text evidence="3">The sequence shown here is derived from an EMBL/GenBank/DDBJ whole genome shotgun (WGS) entry which is preliminary data.</text>
</comment>
<organism evidence="3 4">
    <name type="scientific">Halomarina salina</name>
    <dbReference type="NCBI Taxonomy" id="1872699"/>
    <lineage>
        <taxon>Archaea</taxon>
        <taxon>Methanobacteriati</taxon>
        <taxon>Methanobacteriota</taxon>
        <taxon>Stenosarchaea group</taxon>
        <taxon>Halobacteria</taxon>
        <taxon>Halobacteriales</taxon>
        <taxon>Natronomonadaceae</taxon>
        <taxon>Halomarina</taxon>
    </lineage>
</organism>
<dbReference type="AlphaFoldDB" id="A0ABD5RKT0"/>
<feature type="transmembrane region" description="Helical" evidence="1">
    <location>
        <begin position="6"/>
        <end position="24"/>
    </location>
</feature>
<dbReference type="SUPFAM" id="SSF103481">
    <property type="entry name" value="Multidrug resistance efflux transporter EmrE"/>
    <property type="match status" value="1"/>
</dbReference>
<feature type="transmembrane region" description="Helical" evidence="1">
    <location>
        <begin position="121"/>
        <end position="137"/>
    </location>
</feature>
<keyword evidence="1" id="KW-1133">Transmembrane helix</keyword>